<dbReference type="GO" id="GO:0008168">
    <property type="term" value="F:methyltransferase activity"/>
    <property type="evidence" value="ECO:0007669"/>
    <property type="project" value="UniProtKB-KW"/>
</dbReference>
<dbReference type="EC" id="2.1.1.-" evidence="4"/>
<dbReference type="AlphaFoldDB" id="A0A366X2A1"/>
<dbReference type="RefSeq" id="WP_113823056.1">
    <property type="nucleotide sequence ID" value="NZ_QOCE01000025.1"/>
</dbReference>
<reference evidence="6 7" key="1">
    <citation type="submission" date="2018-07" db="EMBL/GenBank/DDBJ databases">
        <title>Modular assembly of carbohydrate-degrading microbial communities in the ocean.</title>
        <authorList>
            <person name="Enke T.N."/>
            <person name="Datta M.S."/>
            <person name="Schwartzman J.A."/>
            <person name="Cermak N."/>
            <person name="Schmitz D.A."/>
            <person name="Barrere J."/>
            <person name="Cordero O.X."/>
        </authorList>
    </citation>
    <scope>NUCLEOTIDE SEQUENCE [LARGE SCALE GENOMIC DNA]</scope>
    <source>
        <strain evidence="6 7">C3M10</strain>
    </source>
</reference>
<evidence type="ECO:0000256" key="3">
    <source>
        <dbReference type="ARBA" id="ARBA00022679"/>
    </source>
</evidence>
<evidence type="ECO:0000313" key="6">
    <source>
        <dbReference type="EMBL" id="RBW56774.1"/>
    </source>
</evidence>
<evidence type="ECO:0000256" key="4">
    <source>
        <dbReference type="PIRNR" id="PIRNR037567"/>
    </source>
</evidence>
<comment type="caution">
    <text evidence="6">The sequence shown here is derived from an EMBL/GenBank/DDBJ whole genome shotgun (WGS) entry which is preliminary data.</text>
</comment>
<evidence type="ECO:0000256" key="1">
    <source>
        <dbReference type="ARBA" id="ARBA00007137"/>
    </source>
</evidence>
<keyword evidence="2 6" id="KW-0489">Methyltransferase</keyword>
<dbReference type="InterPro" id="IPR038601">
    <property type="entry name" value="MttB-like_sf"/>
</dbReference>
<proteinExistence type="inferred from homology"/>
<organism evidence="6 7">
    <name type="scientific">Phaeobacter gallaeciensis</name>
    <dbReference type="NCBI Taxonomy" id="60890"/>
    <lineage>
        <taxon>Bacteria</taxon>
        <taxon>Pseudomonadati</taxon>
        <taxon>Pseudomonadota</taxon>
        <taxon>Alphaproteobacteria</taxon>
        <taxon>Rhodobacterales</taxon>
        <taxon>Roseobacteraceae</taxon>
        <taxon>Phaeobacter</taxon>
    </lineage>
</organism>
<dbReference type="Pfam" id="PF06253">
    <property type="entry name" value="MTTB"/>
    <property type="match status" value="1"/>
</dbReference>
<gene>
    <name evidence="6" type="ORF">DS909_08680</name>
</gene>
<keyword evidence="3 4" id="KW-0808">Transferase</keyword>
<feature type="region of interest" description="Disordered" evidence="5">
    <location>
        <begin position="1"/>
        <end position="28"/>
    </location>
</feature>
<sequence>MTEPQPKRRRKKSGGRGAPRPGSDQPRAPFILRKLGTFNILGEEGLSLIEENADKILAETGMDFVDDPEILEIFANAGCDVQGSRVRFAPGYCRKTIQATAPKQFIQHARNPANSVQLGGDATVLCPSWGPPFVHDLDRGRRYATFEDFETLVKLHHTIPWLHHSGGVVCEPVDLPANKRHLDMLYTHIRYSDRPFMGAFIGAERAGHALDMARIVFGSDYVTENPVLYCVSNTNAPLVMDAHMSGALKTYARAGQPVATAPWVLAGAMSPCTVAGTMAQVLAEALACLTLVQLVKPGAPALMGSFASTMSMQSGAPTFGTPEAGQMVLAAGQLARRLGVPLHTVGTLSASKIPDAQSQQEATWGLMMSMFAGANLINHATGWLEGGLVTSYEKTMIDADLCGKMARFFDGIDLSENAQAMSAIAATGPGAHFLGSEHTQANFMSALFRPETPDNNAYEHWEAAGSLDTAQRANALWKSHLDTYEDPGLDPAIDEELQAYIAKRKAETPDMDYF</sequence>
<evidence type="ECO:0000313" key="7">
    <source>
        <dbReference type="Proteomes" id="UP000252706"/>
    </source>
</evidence>
<dbReference type="Gene3D" id="3.20.20.480">
    <property type="entry name" value="Trimethylamine methyltransferase-like"/>
    <property type="match status" value="1"/>
</dbReference>
<accession>A0A366X2A1</accession>
<name>A0A366X2A1_9RHOB</name>
<evidence type="ECO:0000256" key="5">
    <source>
        <dbReference type="SAM" id="MobiDB-lite"/>
    </source>
</evidence>
<comment type="similarity">
    <text evidence="1 4">Belongs to the trimethylamine methyltransferase family.</text>
</comment>
<dbReference type="GO" id="GO:0015948">
    <property type="term" value="P:methanogenesis"/>
    <property type="evidence" value="ECO:0007669"/>
    <property type="project" value="UniProtKB-UniRule"/>
</dbReference>
<dbReference type="PIRSF" id="PIRSF037567">
    <property type="entry name" value="MTTB_MeTrfase"/>
    <property type="match status" value="1"/>
</dbReference>
<dbReference type="InterPro" id="IPR010426">
    <property type="entry name" value="MTTB_MeTrfase"/>
</dbReference>
<evidence type="ECO:0000256" key="2">
    <source>
        <dbReference type="ARBA" id="ARBA00022603"/>
    </source>
</evidence>
<dbReference type="EMBL" id="QOCE01000025">
    <property type="protein sequence ID" value="RBW56774.1"/>
    <property type="molecule type" value="Genomic_DNA"/>
</dbReference>
<dbReference type="OrthoDB" id="5713681at2"/>
<protein>
    <recommendedName>
        <fullName evidence="4">Methyltransferase</fullName>
        <ecNumber evidence="4">2.1.1.-</ecNumber>
    </recommendedName>
</protein>
<dbReference type="GO" id="GO:0032259">
    <property type="term" value="P:methylation"/>
    <property type="evidence" value="ECO:0007669"/>
    <property type="project" value="UniProtKB-KW"/>
</dbReference>
<dbReference type="Proteomes" id="UP000252706">
    <property type="component" value="Unassembled WGS sequence"/>
</dbReference>